<dbReference type="InterPro" id="IPR012337">
    <property type="entry name" value="RNaseH-like_sf"/>
</dbReference>
<dbReference type="GO" id="GO:0003676">
    <property type="term" value="F:nucleic acid binding"/>
    <property type="evidence" value="ECO:0007669"/>
    <property type="project" value="InterPro"/>
</dbReference>
<comment type="caution">
    <text evidence="2">The sequence shown here is derived from an EMBL/GenBank/DDBJ whole genome shotgun (WGS) entry which is preliminary data.</text>
</comment>
<sequence>MQNLSISDKLVLPKKIAPAKNIMDEQDVISNARELNLSSLICHLYDVRTFLVFTDQNEAELTASKRMSSRSLKKRYIMHALMAGKVVNSTPISDGCAILVTAQPIDDWISTTGGKVSTKLFDLPTNVQTAIENSAKVDSIRIEISVRADTSQVQITDLAGLGEFVLGEHREDGRHITALATMQEASLNDRLIAVGGNRIYSFMRDQPNAPGYMRATGLVKHIRISSNGNGEWVMEILTDSTERPMFKNMNIKEFLLLQRRFNNLQFGSDFIQCPNWKRVYFMISDLVLMRGNYRFTSRGLTTESIGKILEDESTEVRPFDGSFDRSLPAVVERNRDGETIVHTLESLTIAPYQSVPPEKSFGNVPSAPDVRDRYRQTMEMTEAAQLNGVVENRTLESFKIRPSKALKNVKAYCRKHPTIVDFDRKPIPIKDKHQWMVKGKFSCPAKIDRLVVAHKCEKAQIEKGIAALVKDAGFKGMTVARTEYHPIARPQDLRTLAENLGKAAEKQPNILLVFIDSKTNETGHRFLKLFERLHFIRTQQLTTEVARTLDAQFMTRLNILMKMNVKMGGQNVNVISQTPKLSEWMGQKDTMILSYDVSHPVPPKRMQDKNAKATKPSVVGFSGNYGRFIDGYVGDFAFQHPRVEQVDSNLLKSRFANMLAHFQKNHGKQPKRIVVVRDGVSEGQYEMVLRDEFAALTEGWKLHQQRSKGKLPFPPAAVFIGTKRSGIRLFAKDQRGTIQNVAAGTFVQNGVVRPHLNEWVMVAAKPIKGTAQPVTFQPISDAIGMDNDERQDLMYYLTFLHQVSNGTISLPEPLYQADEWAKRGRNLWQAHVDLVKYPQSQFTAEGLTQNDFDQMNTKLSFIGTRFDGIRLNA</sequence>
<proteinExistence type="predicted"/>
<name>A0A2A2M1L8_9BILA</name>
<dbReference type="SUPFAM" id="SSF53098">
    <property type="entry name" value="Ribonuclease H-like"/>
    <property type="match status" value="1"/>
</dbReference>
<dbReference type="PANTHER" id="PTHR22891">
    <property type="entry name" value="EUKARYOTIC TRANSLATION INITIATION FACTOR 2C"/>
    <property type="match status" value="1"/>
</dbReference>
<dbReference type="Proteomes" id="UP000218231">
    <property type="component" value="Unassembled WGS sequence"/>
</dbReference>
<dbReference type="InterPro" id="IPR003165">
    <property type="entry name" value="Piwi"/>
</dbReference>
<dbReference type="PROSITE" id="PS50822">
    <property type="entry name" value="PIWI"/>
    <property type="match status" value="1"/>
</dbReference>
<dbReference type="Gene3D" id="3.40.50.2300">
    <property type="match status" value="1"/>
</dbReference>
<keyword evidence="3" id="KW-1185">Reference proteome</keyword>
<evidence type="ECO:0000313" key="2">
    <source>
        <dbReference type="EMBL" id="PAV92320.1"/>
    </source>
</evidence>
<feature type="domain" description="Piwi" evidence="1">
    <location>
        <begin position="510"/>
        <end position="829"/>
    </location>
</feature>
<dbReference type="SMART" id="SM00950">
    <property type="entry name" value="Piwi"/>
    <property type="match status" value="1"/>
</dbReference>
<evidence type="ECO:0000259" key="1">
    <source>
        <dbReference type="PROSITE" id="PS50822"/>
    </source>
</evidence>
<gene>
    <name evidence="2" type="ORF">WR25_03128</name>
</gene>
<reference evidence="2 3" key="1">
    <citation type="journal article" date="2017" name="Curr. Biol.">
        <title>Genome architecture and evolution of a unichromosomal asexual nematode.</title>
        <authorList>
            <person name="Fradin H."/>
            <person name="Zegar C."/>
            <person name="Gutwein M."/>
            <person name="Lucas J."/>
            <person name="Kovtun M."/>
            <person name="Corcoran D."/>
            <person name="Baugh L.R."/>
            <person name="Kiontke K."/>
            <person name="Gunsalus K."/>
            <person name="Fitch D.H."/>
            <person name="Piano F."/>
        </authorList>
    </citation>
    <scope>NUCLEOTIDE SEQUENCE [LARGE SCALE GENOMIC DNA]</scope>
    <source>
        <strain evidence="2">PF1309</strain>
    </source>
</reference>
<dbReference type="Pfam" id="PF02171">
    <property type="entry name" value="Piwi"/>
    <property type="match status" value="1"/>
</dbReference>
<protein>
    <recommendedName>
        <fullName evidence="1">Piwi domain-containing protein</fullName>
    </recommendedName>
</protein>
<evidence type="ECO:0000313" key="3">
    <source>
        <dbReference type="Proteomes" id="UP000218231"/>
    </source>
</evidence>
<dbReference type="EMBL" id="LIAE01006239">
    <property type="protein sequence ID" value="PAV92320.1"/>
    <property type="molecule type" value="Genomic_DNA"/>
</dbReference>
<dbReference type="AlphaFoldDB" id="A0A2A2M1L8"/>
<dbReference type="STRING" id="2018661.A0A2A2M1L8"/>
<dbReference type="Gene3D" id="3.30.420.10">
    <property type="entry name" value="Ribonuclease H-like superfamily/Ribonuclease H"/>
    <property type="match status" value="1"/>
</dbReference>
<dbReference type="InterPro" id="IPR036397">
    <property type="entry name" value="RNaseH_sf"/>
</dbReference>
<organism evidence="2 3">
    <name type="scientific">Diploscapter pachys</name>
    <dbReference type="NCBI Taxonomy" id="2018661"/>
    <lineage>
        <taxon>Eukaryota</taxon>
        <taxon>Metazoa</taxon>
        <taxon>Ecdysozoa</taxon>
        <taxon>Nematoda</taxon>
        <taxon>Chromadorea</taxon>
        <taxon>Rhabditida</taxon>
        <taxon>Rhabditina</taxon>
        <taxon>Rhabditomorpha</taxon>
        <taxon>Rhabditoidea</taxon>
        <taxon>Rhabditidae</taxon>
        <taxon>Diploscapter</taxon>
    </lineage>
</organism>
<dbReference type="OrthoDB" id="10252740at2759"/>
<accession>A0A2A2M1L8</accession>